<sequence length="239" mass="26855">MAYRPLSAFSKDSSQAIYLYTTPLRGDFVNGSRKKPIDIFAHWAVCIQGICYELRGGDKKKGEPKFLYKSISEQEWRETRQYKDREEPKHVGYMIRPYTPEVIDILASHVWKKTLKEKYVYDENNCQAFVRLLVELIGDPDAKAKLPHFFDKWVKNAGITRDISILGIATGATLIGVGLVTAPVDFGSTAAAGFGLAGSMVFSSSAALFNIRDGKAKHIQKAQKEIREELRLKHGIQLA</sequence>
<protein>
    <submittedName>
        <fullName evidence="1">Uncharacterized protein</fullName>
    </submittedName>
</protein>
<name>A0ACB6QU50_9PLEO</name>
<keyword evidence="2" id="KW-1185">Reference proteome</keyword>
<dbReference type="EMBL" id="MU003511">
    <property type="protein sequence ID" value="KAF2469612.1"/>
    <property type="molecule type" value="Genomic_DNA"/>
</dbReference>
<gene>
    <name evidence="1" type="ORF">BDR25DRAFT_304344</name>
</gene>
<evidence type="ECO:0000313" key="2">
    <source>
        <dbReference type="Proteomes" id="UP000799755"/>
    </source>
</evidence>
<accession>A0ACB6QU50</accession>
<comment type="caution">
    <text evidence="1">The sequence shown here is derived from an EMBL/GenBank/DDBJ whole genome shotgun (WGS) entry which is preliminary data.</text>
</comment>
<proteinExistence type="predicted"/>
<reference evidence="1" key="1">
    <citation type="journal article" date="2020" name="Stud. Mycol.">
        <title>101 Dothideomycetes genomes: a test case for predicting lifestyles and emergence of pathogens.</title>
        <authorList>
            <person name="Haridas S."/>
            <person name="Albert R."/>
            <person name="Binder M."/>
            <person name="Bloem J."/>
            <person name="Labutti K."/>
            <person name="Salamov A."/>
            <person name="Andreopoulos B."/>
            <person name="Baker S."/>
            <person name="Barry K."/>
            <person name="Bills G."/>
            <person name="Bluhm B."/>
            <person name="Cannon C."/>
            <person name="Castanera R."/>
            <person name="Culley D."/>
            <person name="Daum C."/>
            <person name="Ezra D."/>
            <person name="Gonzalez J."/>
            <person name="Henrissat B."/>
            <person name="Kuo A."/>
            <person name="Liang C."/>
            <person name="Lipzen A."/>
            <person name="Lutzoni F."/>
            <person name="Magnuson J."/>
            <person name="Mondo S."/>
            <person name="Nolan M."/>
            <person name="Ohm R."/>
            <person name="Pangilinan J."/>
            <person name="Park H.-J."/>
            <person name="Ramirez L."/>
            <person name="Alfaro M."/>
            <person name="Sun H."/>
            <person name="Tritt A."/>
            <person name="Yoshinaga Y."/>
            <person name="Zwiers L.-H."/>
            <person name="Turgeon B."/>
            <person name="Goodwin S."/>
            <person name="Spatafora J."/>
            <person name="Crous P."/>
            <person name="Grigoriev I."/>
        </authorList>
    </citation>
    <scope>NUCLEOTIDE SEQUENCE</scope>
    <source>
        <strain evidence="1">ATCC 200398</strain>
    </source>
</reference>
<organism evidence="1 2">
    <name type="scientific">Lindgomyces ingoldianus</name>
    <dbReference type="NCBI Taxonomy" id="673940"/>
    <lineage>
        <taxon>Eukaryota</taxon>
        <taxon>Fungi</taxon>
        <taxon>Dikarya</taxon>
        <taxon>Ascomycota</taxon>
        <taxon>Pezizomycotina</taxon>
        <taxon>Dothideomycetes</taxon>
        <taxon>Pleosporomycetidae</taxon>
        <taxon>Pleosporales</taxon>
        <taxon>Lindgomycetaceae</taxon>
        <taxon>Lindgomyces</taxon>
    </lineage>
</organism>
<evidence type="ECO:0000313" key="1">
    <source>
        <dbReference type="EMBL" id="KAF2469612.1"/>
    </source>
</evidence>
<dbReference type="Proteomes" id="UP000799755">
    <property type="component" value="Unassembled WGS sequence"/>
</dbReference>